<dbReference type="EMBL" id="CAJQZP010001306">
    <property type="protein sequence ID" value="CAG5038319.1"/>
    <property type="molecule type" value="Genomic_DNA"/>
</dbReference>
<dbReference type="AlphaFoldDB" id="A0A8S3XYA3"/>
<comment type="caution">
    <text evidence="1">The sequence shown here is derived from an EMBL/GenBank/DDBJ whole genome shotgun (WGS) entry which is preliminary data.</text>
</comment>
<evidence type="ECO:0000313" key="1">
    <source>
        <dbReference type="EMBL" id="CAG5038319.1"/>
    </source>
</evidence>
<organism evidence="1 2">
    <name type="scientific">Parnassius apollo</name>
    <name type="common">Apollo butterfly</name>
    <name type="synonym">Papilio apollo</name>
    <dbReference type="NCBI Taxonomy" id="110799"/>
    <lineage>
        <taxon>Eukaryota</taxon>
        <taxon>Metazoa</taxon>
        <taxon>Ecdysozoa</taxon>
        <taxon>Arthropoda</taxon>
        <taxon>Hexapoda</taxon>
        <taxon>Insecta</taxon>
        <taxon>Pterygota</taxon>
        <taxon>Neoptera</taxon>
        <taxon>Endopterygota</taxon>
        <taxon>Lepidoptera</taxon>
        <taxon>Glossata</taxon>
        <taxon>Ditrysia</taxon>
        <taxon>Papilionoidea</taxon>
        <taxon>Papilionidae</taxon>
        <taxon>Parnassiinae</taxon>
        <taxon>Parnassini</taxon>
        <taxon>Parnassius</taxon>
        <taxon>Parnassius</taxon>
    </lineage>
</organism>
<sequence length="208" mass="23585">MIGLAPICFLQHLKPSVASVIAATPVIDKVLQGFKKEELYSDYSLLRQLFQVLCTQKEIGYQICGHGFLFALGGSDTEELEPEFLPVLVAHYPTSTSRKNGVHISQVALTEKFAQFDYGPLKNIAIYNDISPPNYDLRLVKMKIALLVGRNDGVSSIEDTELLRDKLPNVVDYHVLPYKKLNHLDFVWGRNMDKYLFPHILSILDTYK</sequence>
<dbReference type="OrthoDB" id="9974421at2759"/>
<dbReference type="PANTHER" id="PTHR11005">
    <property type="entry name" value="LYSOSOMAL ACID LIPASE-RELATED"/>
    <property type="match status" value="1"/>
</dbReference>
<protein>
    <submittedName>
        <fullName evidence="1">(apollo) hypothetical protein</fullName>
    </submittedName>
</protein>
<proteinExistence type="predicted"/>
<dbReference type="Proteomes" id="UP000691718">
    <property type="component" value="Unassembled WGS sequence"/>
</dbReference>
<evidence type="ECO:0000313" key="2">
    <source>
        <dbReference type="Proteomes" id="UP000691718"/>
    </source>
</evidence>
<gene>
    <name evidence="1" type="ORF">PAPOLLO_LOCUS21337</name>
</gene>
<reference evidence="1" key="1">
    <citation type="submission" date="2021-04" db="EMBL/GenBank/DDBJ databases">
        <authorList>
            <person name="Tunstrom K."/>
        </authorList>
    </citation>
    <scope>NUCLEOTIDE SEQUENCE</scope>
</reference>
<keyword evidence="2" id="KW-1185">Reference proteome</keyword>
<name>A0A8S3XYA3_PARAO</name>
<accession>A0A8S3XYA3</accession>